<keyword evidence="5 6" id="KW-0472">Membrane</keyword>
<evidence type="ECO:0000256" key="5">
    <source>
        <dbReference type="ARBA" id="ARBA00023136"/>
    </source>
</evidence>
<dbReference type="InterPro" id="IPR051542">
    <property type="entry name" value="Hydrogenase_cytochrome"/>
</dbReference>
<dbReference type="Pfam" id="PF01292">
    <property type="entry name" value="Ni_hydr_CYTB"/>
    <property type="match status" value="1"/>
</dbReference>
<evidence type="ECO:0000256" key="1">
    <source>
        <dbReference type="ARBA" id="ARBA00004651"/>
    </source>
</evidence>
<gene>
    <name evidence="8" type="ORF">CW354_13700</name>
</gene>
<dbReference type="InterPro" id="IPR016174">
    <property type="entry name" value="Di-haem_cyt_TM"/>
</dbReference>
<feature type="transmembrane region" description="Helical" evidence="6">
    <location>
        <begin position="51"/>
        <end position="68"/>
    </location>
</feature>
<reference evidence="8 9" key="1">
    <citation type="submission" date="2017-12" db="EMBL/GenBank/DDBJ databases">
        <authorList>
            <person name="Hurst M.R.H."/>
        </authorList>
    </citation>
    <scope>NUCLEOTIDE SEQUENCE [LARGE SCALE GENOMIC DNA]</scope>
    <source>
        <strain evidence="8 9">SY-3-19</strain>
    </source>
</reference>
<feature type="transmembrane region" description="Helical" evidence="6">
    <location>
        <begin position="198"/>
        <end position="220"/>
    </location>
</feature>
<dbReference type="AlphaFoldDB" id="A0A2S7K3Y6"/>
<evidence type="ECO:0000313" key="9">
    <source>
        <dbReference type="Proteomes" id="UP000239504"/>
    </source>
</evidence>
<organism evidence="8 9">
    <name type="scientific">Hyphococcus luteus</name>
    <dbReference type="NCBI Taxonomy" id="2058213"/>
    <lineage>
        <taxon>Bacteria</taxon>
        <taxon>Pseudomonadati</taxon>
        <taxon>Pseudomonadota</taxon>
        <taxon>Alphaproteobacteria</taxon>
        <taxon>Parvularculales</taxon>
        <taxon>Parvularculaceae</taxon>
        <taxon>Hyphococcus</taxon>
    </lineage>
</organism>
<dbReference type="Gene3D" id="1.20.950.20">
    <property type="entry name" value="Transmembrane di-heme cytochromes, Chain C"/>
    <property type="match status" value="1"/>
</dbReference>
<feature type="domain" description="Cytochrome b561 bacterial/Ni-hydrogenase" evidence="7">
    <location>
        <begin position="18"/>
        <end position="190"/>
    </location>
</feature>
<dbReference type="SUPFAM" id="SSF81342">
    <property type="entry name" value="Transmembrane di-heme cytochromes"/>
    <property type="match status" value="1"/>
</dbReference>
<evidence type="ECO:0000256" key="2">
    <source>
        <dbReference type="ARBA" id="ARBA00022475"/>
    </source>
</evidence>
<protein>
    <submittedName>
        <fullName evidence="8">Ni/Fe-hydrogenase 1 b-type cytochrome subunit</fullName>
    </submittedName>
</protein>
<proteinExistence type="predicted"/>
<comment type="subcellular location">
    <subcellularLocation>
        <location evidence="1">Cell membrane</location>
        <topology evidence="1">Multi-pass membrane protein</topology>
    </subcellularLocation>
</comment>
<dbReference type="EMBL" id="PJCH01000010">
    <property type="protein sequence ID" value="PQA87220.1"/>
    <property type="molecule type" value="Genomic_DNA"/>
</dbReference>
<dbReference type="PANTHER" id="PTHR30485">
    <property type="entry name" value="NI/FE-HYDROGENASE 1 B-TYPE CYTOCHROME SUBUNIT"/>
    <property type="match status" value="1"/>
</dbReference>
<dbReference type="GO" id="GO:0020037">
    <property type="term" value="F:heme binding"/>
    <property type="evidence" value="ECO:0007669"/>
    <property type="project" value="TreeGrafter"/>
</dbReference>
<dbReference type="OrthoDB" id="196472at2"/>
<keyword evidence="2" id="KW-1003">Cell membrane</keyword>
<name>A0A2S7K3Y6_9PROT</name>
<keyword evidence="9" id="KW-1185">Reference proteome</keyword>
<dbReference type="GO" id="GO:0009055">
    <property type="term" value="F:electron transfer activity"/>
    <property type="evidence" value="ECO:0007669"/>
    <property type="project" value="InterPro"/>
</dbReference>
<comment type="caution">
    <text evidence="8">The sequence shown here is derived from an EMBL/GenBank/DDBJ whole genome shotgun (WGS) entry which is preliminary data.</text>
</comment>
<dbReference type="Proteomes" id="UP000239504">
    <property type="component" value="Unassembled WGS sequence"/>
</dbReference>
<sequence length="222" mass="24171">MTETVKTARAPLKDAVIWDWSLRVFHWSAVLLIVLLWWSAENGIMDWHRRFGLTMLGLLVFRLYWGVAGTKTARFKSFVKGPKAVRAYLREMKRPYVPAAGHNPLGALSVVALLLVLVLQVGAGLFAVDVDGLESGPLSRFVSFEAGRAAAEFHETSFNILLALIVLHVAAIAFYFAVLKTNLVRAMVTGKRAGAESAGPFPLARFLIGVVIAGAAVALVQL</sequence>
<dbReference type="PANTHER" id="PTHR30485:SF2">
    <property type="entry name" value="BLL0597 PROTEIN"/>
    <property type="match status" value="1"/>
</dbReference>
<keyword evidence="4 6" id="KW-1133">Transmembrane helix</keyword>
<evidence type="ECO:0000256" key="4">
    <source>
        <dbReference type="ARBA" id="ARBA00022989"/>
    </source>
</evidence>
<dbReference type="GO" id="GO:0005886">
    <property type="term" value="C:plasma membrane"/>
    <property type="evidence" value="ECO:0007669"/>
    <property type="project" value="UniProtKB-SubCell"/>
</dbReference>
<feature type="transmembrane region" description="Helical" evidence="6">
    <location>
        <begin position="105"/>
        <end position="128"/>
    </location>
</feature>
<dbReference type="GO" id="GO:0022904">
    <property type="term" value="P:respiratory electron transport chain"/>
    <property type="evidence" value="ECO:0007669"/>
    <property type="project" value="InterPro"/>
</dbReference>
<feature type="transmembrane region" description="Helical" evidence="6">
    <location>
        <begin position="158"/>
        <end position="178"/>
    </location>
</feature>
<accession>A0A2S7K3Y6</accession>
<feature type="transmembrane region" description="Helical" evidence="6">
    <location>
        <begin position="20"/>
        <end position="39"/>
    </location>
</feature>
<dbReference type="InterPro" id="IPR011577">
    <property type="entry name" value="Cyt_b561_bac/Ni-Hgenase"/>
</dbReference>
<evidence type="ECO:0000259" key="7">
    <source>
        <dbReference type="Pfam" id="PF01292"/>
    </source>
</evidence>
<evidence type="ECO:0000256" key="6">
    <source>
        <dbReference type="SAM" id="Phobius"/>
    </source>
</evidence>
<evidence type="ECO:0000256" key="3">
    <source>
        <dbReference type="ARBA" id="ARBA00022692"/>
    </source>
</evidence>
<evidence type="ECO:0000313" key="8">
    <source>
        <dbReference type="EMBL" id="PQA87220.1"/>
    </source>
</evidence>
<keyword evidence="3 6" id="KW-0812">Transmembrane</keyword>